<gene>
    <name evidence="1" type="ordered locus">SO_1470</name>
</gene>
<sequence length="204" mass="23040">MSSLPLIESILLEIRQSAGIQGYPTNKKDKFAKGQLSLDMHRVMGVETLEAVFAAFDMDPQMQLDAMDDLMEFANAYKHIELNTWTFAADQRQIVWDMLGYFLVPGLARRVAFWNLPKPLDAGMPGGRFWYLPEIIEQNGNATLYMPVAQVVDWLLDLLGMPLEVFSDQRSDSTDGLHEGLRRSLYNWRAEAVHNSVSGSLSSP</sequence>
<dbReference type="AlphaFoldDB" id="Q8EGX1"/>
<proteinExistence type="predicted"/>
<keyword evidence="2" id="KW-1185">Reference proteome</keyword>
<dbReference type="BioCyc" id="SONE211586:G1GMP-1360-MONOMER"/>
<reference evidence="1 2" key="1">
    <citation type="journal article" date="2002" name="Nat. Biotechnol.">
        <title>Genome sequence of the dissimilatory metal ion-reducing bacterium Shewanella oneidensis.</title>
        <authorList>
            <person name="Heidelberg J.F."/>
            <person name="Paulsen I.T."/>
            <person name="Nelson K.E."/>
            <person name="Gaidos E.J."/>
            <person name="Nelson W.C."/>
            <person name="Read T.D."/>
            <person name="Eisen J.A."/>
            <person name="Seshadri R."/>
            <person name="Ward N."/>
            <person name="Methe B."/>
            <person name="Clayton R.A."/>
            <person name="Meyer T."/>
            <person name="Tsapin A."/>
            <person name="Scott J."/>
            <person name="Beanan M."/>
            <person name="Brinkac L."/>
            <person name="Daugherty S."/>
            <person name="DeBoy R.T."/>
            <person name="Dodson R.J."/>
            <person name="Durkin A.S."/>
            <person name="Haft D.H."/>
            <person name="Kolonay J.F."/>
            <person name="Madupu R."/>
            <person name="Peterson J.D."/>
            <person name="Umayam L.A."/>
            <person name="White O."/>
            <person name="Wolf A.M."/>
            <person name="Vamathevan J."/>
            <person name="Weidman J."/>
            <person name="Impraim M."/>
            <person name="Lee K."/>
            <person name="Berry K."/>
            <person name="Lee C."/>
            <person name="Mueller J."/>
            <person name="Khouri H."/>
            <person name="Gill J."/>
            <person name="Utterback T.R."/>
            <person name="McDonald L.A."/>
            <person name="Feldblyum T.V."/>
            <person name="Smith H.O."/>
            <person name="Venter J.C."/>
            <person name="Nealson K.H."/>
            <person name="Fraser C.M."/>
        </authorList>
    </citation>
    <scope>NUCLEOTIDE SEQUENCE [LARGE SCALE GENOMIC DNA]</scope>
    <source>
        <strain evidence="2">ATCC 700550 / JCM 31522 / CIP 106686 / LMG 19005 / NCIMB 14063 / MR-1</strain>
    </source>
</reference>
<dbReference type="OrthoDB" id="7029844at2"/>
<dbReference type="eggNOG" id="COG0666">
    <property type="taxonomic scope" value="Bacteria"/>
</dbReference>
<dbReference type="STRING" id="211586.SO_1470"/>
<dbReference type="PATRIC" id="fig|211586.12.peg.1416"/>
<accession>Q8EGX1</accession>
<reference evidence="1 2" key="4">
    <citation type="journal article" date="2011" name="BMC Genomics">
        <title>Genome-wide protein localization prediction strategies for gram negative bacteria.</title>
        <authorList>
            <person name="Romine M.F."/>
        </authorList>
    </citation>
    <scope>NUCLEOTIDE SEQUENCE [LARGE SCALE GENOMIC DNA]</scope>
    <source>
        <strain evidence="2">ATCC 700550 / JCM 31522 / CIP 106686 / LMG 19005 / NCIMB 14063 / MR-1</strain>
    </source>
</reference>
<dbReference type="HOGENOM" id="CLU_1342490_0_0_6"/>
<evidence type="ECO:0000313" key="1">
    <source>
        <dbReference type="EMBL" id="AAN54531.1"/>
    </source>
</evidence>
<name>Q8EGX1_SHEON</name>
<organism evidence="1 2">
    <name type="scientific">Shewanella oneidensis (strain ATCC 700550 / JCM 31522 / CIP 106686 / LMG 19005 / NCIMB 14063 / MR-1)</name>
    <dbReference type="NCBI Taxonomy" id="211586"/>
    <lineage>
        <taxon>Bacteria</taxon>
        <taxon>Pseudomonadati</taxon>
        <taxon>Pseudomonadota</taxon>
        <taxon>Gammaproteobacteria</taxon>
        <taxon>Alteromonadales</taxon>
        <taxon>Shewanellaceae</taxon>
        <taxon>Shewanella</taxon>
    </lineage>
</organism>
<dbReference type="RefSeq" id="WP_011071659.1">
    <property type="nucleotide sequence ID" value="NC_004347.2"/>
</dbReference>
<dbReference type="PaxDb" id="211586-SO_1470"/>
<dbReference type="KEGG" id="son:SO_1470"/>
<dbReference type="EMBL" id="AE014299">
    <property type="protein sequence ID" value="AAN54531.1"/>
    <property type="molecule type" value="Genomic_DNA"/>
</dbReference>
<evidence type="ECO:0000313" key="2">
    <source>
        <dbReference type="Proteomes" id="UP000008186"/>
    </source>
</evidence>
<reference evidence="1 2" key="3">
    <citation type="journal article" date="2008" name="Appl. Environ. Microbiol.">
        <title>Identification of mobile elements and pseudogenes in the Shewanella oneidensis MR-1 genome.</title>
        <authorList>
            <person name="Romine M.F."/>
            <person name="Carlson T.S."/>
            <person name="Norbeck A.D."/>
            <person name="McCue L.A."/>
            <person name="Lipton M.S."/>
        </authorList>
    </citation>
    <scope>NUCLEOTIDE SEQUENCE [LARGE SCALE GENOMIC DNA]</scope>
    <source>
        <strain evidence="2">ATCC 700550 / JCM 31522 / CIP 106686 / LMG 19005 / NCIMB 14063 / MR-1</strain>
    </source>
</reference>
<reference evidence="1 2" key="2">
    <citation type="journal article" date="2005" name="Proteomics">
        <title>Global detection and characterization of hypothetical proteins in Shewanella oneidensis MR-1 using LC-MS based proteomics.</title>
        <authorList>
            <person name="Elias D.A."/>
            <person name="Monroe M.E."/>
            <person name="Marshall M.J."/>
            <person name="Romine M.F."/>
            <person name="Belieav A.S."/>
            <person name="Fredrickson J.K."/>
            <person name="Anderson G.A."/>
            <person name="Smith R.D."/>
            <person name="Lipton M.S."/>
        </authorList>
    </citation>
    <scope>NUCLEOTIDE SEQUENCE [LARGE SCALE GENOMIC DNA]</scope>
    <source>
        <strain evidence="2">ATCC 700550 / JCM 31522 / CIP 106686 / LMG 19005 / NCIMB 14063 / MR-1</strain>
    </source>
</reference>
<dbReference type="Proteomes" id="UP000008186">
    <property type="component" value="Chromosome"/>
</dbReference>
<protein>
    <submittedName>
        <fullName evidence="1">Uncharacterized protein</fullName>
    </submittedName>
</protein>